<dbReference type="PROSITE" id="PS51257">
    <property type="entry name" value="PROKAR_LIPOPROTEIN"/>
    <property type="match status" value="1"/>
</dbReference>
<protein>
    <recommendedName>
        <fullName evidence="4">Lipoprotein</fullName>
    </recommendedName>
</protein>
<evidence type="ECO:0008006" key="4">
    <source>
        <dbReference type="Google" id="ProtNLM"/>
    </source>
</evidence>
<name>A0ABT2IZI8_9FLAO</name>
<comment type="caution">
    <text evidence="2">The sequence shown here is derived from an EMBL/GenBank/DDBJ whole genome shotgun (WGS) entry which is preliminary data.</text>
</comment>
<proteinExistence type="predicted"/>
<reference evidence="2 3" key="1">
    <citation type="submission" date="2022-09" db="EMBL/GenBank/DDBJ databases">
        <title>Chryseobacterium oleae sp.nov., isolated from the inter-root soil of Pyrola calliantha H. Andr. in Tibet.</title>
        <authorList>
            <person name="Li Z."/>
        </authorList>
    </citation>
    <scope>NUCLEOTIDE SEQUENCE [LARGE SCALE GENOMIC DNA]</scope>
    <source>
        <strain evidence="3">pc1-10</strain>
    </source>
</reference>
<dbReference type="Proteomes" id="UP001525566">
    <property type="component" value="Unassembled WGS sequence"/>
</dbReference>
<evidence type="ECO:0000313" key="2">
    <source>
        <dbReference type="EMBL" id="MCT2564273.1"/>
    </source>
</evidence>
<feature type="chain" id="PRO_5045170427" description="Lipoprotein" evidence="1">
    <location>
        <begin position="26"/>
        <end position="450"/>
    </location>
</feature>
<dbReference type="EMBL" id="JAOAMU010000007">
    <property type="protein sequence ID" value="MCT2564273.1"/>
    <property type="molecule type" value="Genomic_DNA"/>
</dbReference>
<gene>
    <name evidence="2" type="ORF">N0B48_20455</name>
</gene>
<evidence type="ECO:0000313" key="3">
    <source>
        <dbReference type="Proteomes" id="UP001525566"/>
    </source>
</evidence>
<sequence length="450" mass="50177">MIKKLALRLAILATVVFFLFSCVHDDFDRENNPQVSTFNVFQKSADGRDPDYAKGFAMLFKKYTKLHPEFSETQKRKKKENGAYIYLYMSSQMIILEDGSKTVFFPIIKKNKVTGIAAGILNKEEDYVSYHVLSEDTEGYHNILNTFDSRFKSKSSSLAAKADGSECGDDGTLCENIDPIIITPPPKKVKSIGISSDGTDNTHNPWNNNPGGGCGGFGDCNGGGGSSGPQTPQQNQDPCTKMKAQNLNAGYKEKIAELDKPSVLSQKKEKGFSETKSGVFTVLQQGTSTNTKDALKIPVTSDTKGYIHTHLNDYENGKYTDNNEPFINEPIRMFSPGDVNTLMTMAGFVTDGNYSELYGTMVSSYGNYTIKFTGTASDIKTGFDTEQWRLDYIDYRKENKYWSFEKLFLNFLKEKMNVQGVALYKIKSNGKIQKKTLNSSNNVQSEDCPQ</sequence>
<accession>A0ABT2IZI8</accession>
<dbReference type="RefSeq" id="WP_259841061.1">
    <property type="nucleotide sequence ID" value="NZ_JAOAMU010000007.1"/>
</dbReference>
<keyword evidence="1" id="KW-0732">Signal</keyword>
<organism evidence="2 3">
    <name type="scientific">Chryseobacterium herbae</name>
    <dbReference type="NCBI Taxonomy" id="2976476"/>
    <lineage>
        <taxon>Bacteria</taxon>
        <taxon>Pseudomonadati</taxon>
        <taxon>Bacteroidota</taxon>
        <taxon>Flavobacteriia</taxon>
        <taxon>Flavobacteriales</taxon>
        <taxon>Weeksellaceae</taxon>
        <taxon>Chryseobacterium group</taxon>
        <taxon>Chryseobacterium</taxon>
    </lineage>
</organism>
<feature type="signal peptide" evidence="1">
    <location>
        <begin position="1"/>
        <end position="25"/>
    </location>
</feature>
<evidence type="ECO:0000256" key="1">
    <source>
        <dbReference type="SAM" id="SignalP"/>
    </source>
</evidence>
<keyword evidence="3" id="KW-1185">Reference proteome</keyword>